<dbReference type="InterPro" id="IPR020861">
    <property type="entry name" value="Triosephosphate_isomerase_AS"/>
</dbReference>
<feature type="active site" description="Electrophile" evidence="6">
    <location>
        <position position="100"/>
    </location>
</feature>
<dbReference type="PANTHER" id="PTHR21139:SF42">
    <property type="entry name" value="TRIOSEPHOSPHATE ISOMERASE"/>
    <property type="match status" value="1"/>
</dbReference>
<dbReference type="Pfam" id="PF00121">
    <property type="entry name" value="TIM"/>
    <property type="match status" value="1"/>
</dbReference>
<dbReference type="Gene3D" id="3.20.20.70">
    <property type="entry name" value="Aldolase class I"/>
    <property type="match status" value="1"/>
</dbReference>
<keyword evidence="4 6" id="KW-0324">Glycolysis</keyword>
<evidence type="ECO:0000256" key="5">
    <source>
        <dbReference type="ARBA" id="ARBA00023235"/>
    </source>
</evidence>
<evidence type="ECO:0000256" key="7">
    <source>
        <dbReference type="RuleBase" id="RU363013"/>
    </source>
</evidence>
<dbReference type="GO" id="GO:0004807">
    <property type="term" value="F:triose-phosphate isomerase activity"/>
    <property type="evidence" value="ECO:0007669"/>
    <property type="project" value="UniProtKB-EC"/>
</dbReference>
<reference evidence="8 9" key="1">
    <citation type="submission" date="2022-11" db="EMBL/GenBank/DDBJ databases">
        <title>Minimal conservation of predation-associated metabolite biosynthetic gene clusters underscores biosynthetic potential of Myxococcota including descriptions for ten novel species: Archangium lansinium sp. nov., Myxococcus landrumus sp. nov., Nannocystis bai.</title>
        <authorList>
            <person name="Ahearne A."/>
            <person name="Stevens C."/>
            <person name="Dowd S."/>
        </authorList>
    </citation>
    <scope>NUCLEOTIDE SEQUENCE [LARGE SCALE GENOMIC DNA]</scope>
    <source>
        <strain evidence="8 9">RJM3</strain>
    </source>
</reference>
<keyword evidence="3 6" id="KW-0963">Cytoplasm</keyword>
<keyword evidence="9" id="KW-1185">Reference proteome</keyword>
<organism evidence="8 9">
    <name type="scientific">Polyangium mundeleinium</name>
    <dbReference type="NCBI Taxonomy" id="2995306"/>
    <lineage>
        <taxon>Bacteria</taxon>
        <taxon>Pseudomonadati</taxon>
        <taxon>Myxococcota</taxon>
        <taxon>Polyangia</taxon>
        <taxon>Polyangiales</taxon>
        <taxon>Polyangiaceae</taxon>
        <taxon>Polyangium</taxon>
    </lineage>
</organism>
<evidence type="ECO:0000256" key="3">
    <source>
        <dbReference type="ARBA" id="ARBA00022490"/>
    </source>
</evidence>
<dbReference type="InterPro" id="IPR022896">
    <property type="entry name" value="TrioseP_Isoase_bac/euk"/>
</dbReference>
<evidence type="ECO:0000256" key="4">
    <source>
        <dbReference type="ARBA" id="ARBA00023152"/>
    </source>
</evidence>
<proteinExistence type="inferred from homology"/>
<feature type="binding site" evidence="6">
    <location>
        <begin position="12"/>
        <end position="14"/>
    </location>
    <ligand>
        <name>substrate</name>
    </ligand>
</feature>
<dbReference type="PROSITE" id="PS00171">
    <property type="entry name" value="TIM_1"/>
    <property type="match status" value="1"/>
</dbReference>
<comment type="pathway">
    <text evidence="6 7">Carbohydrate biosynthesis; gluconeogenesis.</text>
</comment>
<evidence type="ECO:0000256" key="6">
    <source>
        <dbReference type="HAMAP-Rule" id="MF_00147"/>
    </source>
</evidence>
<dbReference type="PANTHER" id="PTHR21139">
    <property type="entry name" value="TRIOSEPHOSPHATE ISOMERASE"/>
    <property type="match status" value="1"/>
</dbReference>
<comment type="pathway">
    <text evidence="6 7">Carbohydrate degradation; glycolysis; D-glyceraldehyde 3-phosphate from glycerone phosphate: step 1/1.</text>
</comment>
<dbReference type="NCBIfam" id="TIGR00419">
    <property type="entry name" value="tim"/>
    <property type="match status" value="1"/>
</dbReference>
<name>A0ABT5F5K2_9BACT</name>
<feature type="binding site" evidence="6">
    <location>
        <position position="177"/>
    </location>
    <ligand>
        <name>substrate</name>
    </ligand>
</feature>
<evidence type="ECO:0000256" key="1">
    <source>
        <dbReference type="ARBA" id="ARBA00007422"/>
    </source>
</evidence>
<gene>
    <name evidence="6 8" type="primary">tpiA</name>
    <name evidence="8" type="ORF">POL67_44025</name>
</gene>
<dbReference type="RefSeq" id="WP_271927290.1">
    <property type="nucleotide sequence ID" value="NZ_JAQNDO010000001.1"/>
</dbReference>
<protein>
    <recommendedName>
        <fullName evidence="6 7">Triosephosphate isomerase</fullName>
        <shortName evidence="6">TIM</shortName>
        <shortName evidence="6">TPI</shortName>
        <ecNumber evidence="6 7">5.3.1.1</ecNumber>
    </recommendedName>
    <alternativeName>
        <fullName evidence="6">Triose-phosphate isomerase</fullName>
    </alternativeName>
</protein>
<dbReference type="EMBL" id="JAQNDO010000001">
    <property type="protein sequence ID" value="MDC0748376.1"/>
    <property type="molecule type" value="Genomic_DNA"/>
</dbReference>
<feature type="binding site" evidence="6">
    <location>
        <begin position="237"/>
        <end position="238"/>
    </location>
    <ligand>
        <name>substrate</name>
    </ligand>
</feature>
<dbReference type="CDD" id="cd00311">
    <property type="entry name" value="TIM"/>
    <property type="match status" value="1"/>
</dbReference>
<keyword evidence="5 6" id="KW-0413">Isomerase</keyword>
<comment type="function">
    <text evidence="6">Involved in the gluconeogenesis. Catalyzes stereospecifically the conversion of dihydroxyacetone phosphate (DHAP) to D-glyceraldehyde-3-phosphate (G3P).</text>
</comment>
<feature type="binding site" evidence="6">
    <location>
        <position position="216"/>
    </location>
    <ligand>
        <name>substrate</name>
    </ligand>
</feature>
<dbReference type="PROSITE" id="PS51440">
    <property type="entry name" value="TIM_2"/>
    <property type="match status" value="1"/>
</dbReference>
<comment type="caution">
    <text evidence="8">The sequence shown here is derived from an EMBL/GenBank/DDBJ whole genome shotgun (WGS) entry which is preliminary data.</text>
</comment>
<sequence length="263" mass="27613">MNVARRPLIAGNWKMNAGGQDACSLALGVVEAARRSARVDVVICPPFTALAAAAHELWESKSAVMLGAQNMHPEPAGAFTGEISAPMLKDSGATWVILGHSERRQIFGETDELIARKIAAAIRAELQPIACVGETLEEREAGKTLEVVERQTRAFLDELAKRPGFGVIAYEPVWAIGTGKVARPEDAQEVHAMIRGLCASVSEELAASTRILYGGSVKGDNAEGLLGQADVDGALVGGASLDATGFGKIIDSAERLADAAERG</sequence>
<accession>A0ABT5F5K2</accession>
<dbReference type="SUPFAM" id="SSF51351">
    <property type="entry name" value="Triosephosphate isomerase (TIM)"/>
    <property type="match status" value="1"/>
</dbReference>
<dbReference type="InterPro" id="IPR000652">
    <property type="entry name" value="Triosephosphate_isomerase"/>
</dbReference>
<keyword evidence="2 6" id="KW-0312">Gluconeogenesis</keyword>
<comment type="subcellular location">
    <subcellularLocation>
        <location evidence="6 7">Cytoplasm</location>
    </subcellularLocation>
</comment>
<evidence type="ECO:0000313" key="9">
    <source>
        <dbReference type="Proteomes" id="UP001221411"/>
    </source>
</evidence>
<evidence type="ECO:0000256" key="2">
    <source>
        <dbReference type="ARBA" id="ARBA00022432"/>
    </source>
</evidence>
<dbReference type="InterPro" id="IPR035990">
    <property type="entry name" value="TIM_sf"/>
</dbReference>
<feature type="active site" description="Proton acceptor" evidence="6">
    <location>
        <position position="171"/>
    </location>
</feature>
<comment type="subunit">
    <text evidence="6 7">Homodimer.</text>
</comment>
<evidence type="ECO:0000313" key="8">
    <source>
        <dbReference type="EMBL" id="MDC0748376.1"/>
    </source>
</evidence>
<dbReference type="EC" id="5.3.1.1" evidence="6 7"/>
<dbReference type="HAMAP" id="MF_00147_B">
    <property type="entry name" value="TIM_B"/>
    <property type="match status" value="1"/>
</dbReference>
<comment type="catalytic activity">
    <reaction evidence="6 7">
        <text>D-glyceraldehyde 3-phosphate = dihydroxyacetone phosphate</text>
        <dbReference type="Rhea" id="RHEA:18585"/>
        <dbReference type="ChEBI" id="CHEBI:57642"/>
        <dbReference type="ChEBI" id="CHEBI:59776"/>
        <dbReference type="EC" id="5.3.1.1"/>
    </reaction>
</comment>
<dbReference type="Proteomes" id="UP001221411">
    <property type="component" value="Unassembled WGS sequence"/>
</dbReference>
<comment type="similarity">
    <text evidence="1 6 7">Belongs to the triosephosphate isomerase family.</text>
</comment>
<dbReference type="InterPro" id="IPR013785">
    <property type="entry name" value="Aldolase_TIM"/>
</dbReference>